<evidence type="ECO:0008006" key="8">
    <source>
        <dbReference type="Google" id="ProtNLM"/>
    </source>
</evidence>
<dbReference type="SUPFAM" id="SSF48371">
    <property type="entry name" value="ARM repeat"/>
    <property type="match status" value="1"/>
</dbReference>
<dbReference type="PROSITE" id="PS50082">
    <property type="entry name" value="WD_REPEATS_2"/>
    <property type="match status" value="1"/>
</dbReference>
<dbReference type="GO" id="GO:0019882">
    <property type="term" value="P:antigen processing and presentation"/>
    <property type="evidence" value="ECO:0007669"/>
    <property type="project" value="TreeGrafter"/>
</dbReference>
<dbReference type="InterPro" id="IPR019775">
    <property type="entry name" value="WD40_repeat_CS"/>
</dbReference>
<dbReference type="SUPFAM" id="SSF50729">
    <property type="entry name" value="PH domain-like"/>
    <property type="match status" value="1"/>
</dbReference>
<dbReference type="SUPFAM" id="SSF49899">
    <property type="entry name" value="Concanavalin A-like lectins/glucanases"/>
    <property type="match status" value="1"/>
</dbReference>
<reference evidence="6 7" key="1">
    <citation type="submission" date="2024-04" db="EMBL/GenBank/DDBJ databases">
        <authorList>
            <person name="Waldvogel A.-M."/>
            <person name="Schoenle A."/>
        </authorList>
    </citation>
    <scope>NUCLEOTIDE SEQUENCE [LARGE SCALE GENOMIC DNA]</scope>
</reference>
<dbReference type="Gene3D" id="1.10.1540.10">
    <property type="entry name" value="BEACH domain"/>
    <property type="match status" value="1"/>
</dbReference>
<dbReference type="InterPro" id="IPR051944">
    <property type="entry name" value="BEACH_domain_protein"/>
</dbReference>
<proteinExistence type="predicted"/>
<dbReference type="SMART" id="SM00320">
    <property type="entry name" value="WD40"/>
    <property type="match status" value="4"/>
</dbReference>
<evidence type="ECO:0000256" key="3">
    <source>
        <dbReference type="PROSITE-ProRule" id="PRU00221"/>
    </source>
</evidence>
<dbReference type="InterPro" id="IPR036322">
    <property type="entry name" value="WD40_repeat_dom_sf"/>
</dbReference>
<protein>
    <recommendedName>
        <fullName evidence="8">WD repeat- and FYVE domain-containing protein 4</fullName>
    </recommendedName>
</protein>
<gene>
    <name evidence="6" type="ORF">KC01_LOCUS9274</name>
</gene>
<dbReference type="PROSITE" id="PS51783">
    <property type="entry name" value="PH_BEACH"/>
    <property type="match status" value="1"/>
</dbReference>
<feature type="domain" description="BEACH" evidence="4">
    <location>
        <begin position="2395"/>
        <end position="2689"/>
    </location>
</feature>
<evidence type="ECO:0000256" key="1">
    <source>
        <dbReference type="ARBA" id="ARBA00022574"/>
    </source>
</evidence>
<name>A0AAV2JKL2_KNICA</name>
<dbReference type="PROSITE" id="PS50294">
    <property type="entry name" value="WD_REPEATS_REGION"/>
    <property type="match status" value="1"/>
</dbReference>
<dbReference type="InterPro" id="IPR015943">
    <property type="entry name" value="WD40/YVTN_repeat-like_dom_sf"/>
</dbReference>
<accession>A0AAV2JKL2</accession>
<organism evidence="6 7">
    <name type="scientific">Knipowitschia caucasica</name>
    <name type="common">Caucasian dwarf goby</name>
    <name type="synonym">Pomatoschistus caucasicus</name>
    <dbReference type="NCBI Taxonomy" id="637954"/>
    <lineage>
        <taxon>Eukaryota</taxon>
        <taxon>Metazoa</taxon>
        <taxon>Chordata</taxon>
        <taxon>Craniata</taxon>
        <taxon>Vertebrata</taxon>
        <taxon>Euteleostomi</taxon>
        <taxon>Actinopterygii</taxon>
        <taxon>Neopterygii</taxon>
        <taxon>Teleostei</taxon>
        <taxon>Neoteleostei</taxon>
        <taxon>Acanthomorphata</taxon>
        <taxon>Gobiaria</taxon>
        <taxon>Gobiiformes</taxon>
        <taxon>Gobioidei</taxon>
        <taxon>Gobiidae</taxon>
        <taxon>Gobiinae</taxon>
        <taxon>Knipowitschia</taxon>
    </lineage>
</organism>
<dbReference type="InterPro" id="IPR011989">
    <property type="entry name" value="ARM-like"/>
</dbReference>
<dbReference type="CDD" id="cd06071">
    <property type="entry name" value="Beach"/>
    <property type="match status" value="1"/>
</dbReference>
<feature type="repeat" description="WD" evidence="3">
    <location>
        <begin position="2827"/>
        <end position="2868"/>
    </location>
</feature>
<dbReference type="Proteomes" id="UP001497482">
    <property type="component" value="Chromosome 13"/>
</dbReference>
<sequence length="3043" mass="340065">MALVQIQEPPAKGVRINKETGELSASGELSVSVEKCETPKDPQSQDVLIRQLHDLGIYSYLEQKNDRSPLVPKEALAKVLCLYIQICEDGGTVDAVNLKGLAALTSDTVIHIINKTLKDKPADEARSEVVLFFQSEDTSTTSENGCCSGWLLLKSLALLTNAGPDLLSSLNLELPTVLVKCLYLLVCLPPSKENIVFEQSFQETLTQVVLHLCRLPVNVEKMVETEALQCLIIGLTSLWDQTSTLWRHKASQILKTISASATENVIPSLLGKHCVRICIQNLLHIRTDVSGPLLAEVAVAVFSFIKDTYDLNPALFEVFNSSNGYKVLENILICCEDGVSDDQFSPVEELIQLIETFIMFGKTELKVALCVSNPQPPGFKFDFPQATGSLVKNLPAFRLLQGSLLRSQDSRLCCQILQTMQRIWEKDMSNFFLLEWSTQTLTQLATCLLSKPSAVHNLFFSMLEMIIFKLNFIPHETLRALLTALKQTWTGATLPKMSELEFGVSAVKGFHRITVHSGLLTEVLCDYGLLKLLLGELRRRAKILIKAVAVTTESSRLSHINDNERLLTNYILQVVSTFTLRSIKNIVTVRELGMIPYIKIFVNEDQYRMCTLSILEQLAEINPEEFMSIAIGALCSSTHLEIKLKKDLLQSVLKVLESPNSWDAFRKAGGFTGLLSLVTDMEGAFAVPPQAEAFNKFSTGTFSSLELNLDINCDHQKTNYPSVLDEAEDIHGQSRKAAPSASIVSSDSHHRFSCENVILHPGAIRAMMTLFPLVFTFEDPQLSMDVQHSLVHHIQVMVKSERNRQIMCEGGLTATLLAHCGKMLMEPKHPLHLPVTRIFEKLSSQSITLKDFRNFLCLGDPLMCLSGKVSENDKPIDNSDGNKLPEFSRKITKRTFSLLNSKCSAGSAIPAHQIVSLVSMTSPRTYRPQRISTTPAFVEFDMSESGYGCLFLPSLATVKGVTADSIPIGGTGGDSRGFPPSSGLTFSCWFQINRFTSACESHPIRFLSVVRHMSRTEQQFICLSVSLSACDGCLVISTEEEALTYLDMMEPEFSSPTSLATSLRFRCSSLLIPGQWHHLVVVLSKEMKKSCLASAYLNGKALGTGKMRYIQPFPGSYVSMEPSAVIDVYAVIGTPPLWKDYAALIWKVGTTYLFEEPLTHDGICLLYSKGTAYLGNFLSVSDFESNPARLVPEERISFGINPGVSTVTTVAQIREDYNEVDCRLIAKEMGITSRDNLTPVFLAHNISQHLSGTARTIGAALVGHFGVRTFTPRGAAYGFLCAGGPAVVLSLIAMAPDDSSLYAAVKVLLSVLETNQTMQQEMARIDGFKLLAFLLKSKSSVVSNRTLQLVLCMSDSTEANFSSIHQLNISAFKALISDLDMWQTSDNLDLTVLNHFAEILKSFSDDSRNAEIMRKIDILPKMLFALTSPSMTPRRVEAITSIITLLLKEFFNPLDISRIGLFLVFTLPSQMEAAESHELLDSHHNTSVEHSGPVSHVYIRNQILCVFVKILNSDDLQEKERQVLFETLGCGWFLLFLQSHLHPSTIKLTLVLLNHFLLSQTLLDSFSEGVSTCSLMKQPSTALDNLRGRSVSQECSSTTCPGFDVLKELLVTHFCLFEVYDFIAALLLRKKLNQETKEHTPLDEFLQLYIKTEQSNPAEQLCVGAATILLELIKVTIHPSIGAEQTPSASISRSALVSSLLQFLCLLHNLRPKDPLWTLPLFLHTLASVVHPSQVLGDGGEADLQKPVCDFFRILLMDSLLNVSPSSSHPLLILMEFSPNDASAEQSLLFQTELVEFVIDIIYVLSGEEESHTHLNSQDGNSQMPFFTLMENVVLFTKTMVQKLYNGTIMGDCRSLLHFLADQIVMVLENGQAQKDKILSELYSSINRVMLFFLSQSQQKYQDVLIQTLETVLDRWDVVMATYNANVNFMTCFLYCLIITRSKRYPEGFECTSGKMYYRNMSSLIFPVKNRHNNVKSRSNSSISDDQRLESLVDACWSRLMKERQYNLEESFKTDISAGHTPKTHPVLMTEISPLWEEILQKGWKLYTDSLRKMLLSSSPNTFDRISNVVSSVLSKSSKESSTVEEFLVSMELIRRSGQETFERMRMDHIQLKTSEWECLSSKWLDVEAELMRERAVFGPGPGVLLSRDWVQGAAEGPNRTKPHIRRKTQRQSNKQMMCLGSERADVETEAKILCEVGAEVEETAADQEQDSVQLTFFPVLNEAALSFEATDPSASHCSCPTDCSSVRIILQELQDGEEVKTKMCIVTVRGLSVTEGVLLFGKDSVYLCEGFTLSSTGEVCCISHHPSRVRNSYVASMLSKDLPVSSCRRWLYQDIKDARFMRYLLEDNALEISMKTGHSAFMVFLNRDHVNAFKKLCLAVPSLKGRGVTEVIANARKTPVIEKSALLKWQRGEMSNFEYLMHLNTLAGRTYNDLMQYPVFPWILADYESETLDLANAASFRDLSKPMGAQTEKRRQMFIQRYKEVDGNEEEGDLSAQCHYCTHYSSAIIVASFLVRMEPFSQTFHTLQGGFDIAERMFHSVKKEWHSASRDNMADVRELIPEFFYLPDFLLNSNHINLGCMEDGTLLGDVELPPWAKGDSKEFIRVHREALESDFVSSRLHLWIDLIFGYKQQGPAAEESLNLFHPYFYAQRDRADSKDPLIKNLKLGYVSNFGQVPKQLFTRPHPARISTKKEAAALSLPTPFFFRLDKLKTTEQPFKELSRGPVWQILCDKEVVVLEKNKILLSPALNCCFIWGFPDNSCAFGNYSTGKTFAVFEELCVWGETLCAVCPNPTTVVTAGTSTVVCVWDLALSKDKLGHMKLRQPLYGHIDAVTCLAVSEVHNVLVSGSRDFTCILWDLEELSYVTQLTEHTSSVSAVAINDLTGDIASCAGSQLYLWTMRGQLLARTEPSCGPQANLLCVSFSQRLEWDARNVIVTGCSDGSVKIWRAELKQAHLAFSSEEVQSQALGRTADTNAALVGCSPDVKIWERCLVLSHELNRGHPVSQRRFKKNPAVTALSMSRSHATLLVGDAWGRVFTWTCE</sequence>
<dbReference type="Gene3D" id="2.30.29.30">
    <property type="entry name" value="Pleckstrin-homology domain (PH domain)/Phosphotyrosine-binding domain (PTB)"/>
    <property type="match status" value="1"/>
</dbReference>
<dbReference type="InterPro" id="IPR000409">
    <property type="entry name" value="BEACH_dom"/>
</dbReference>
<keyword evidence="1 3" id="KW-0853">WD repeat</keyword>
<dbReference type="PANTHER" id="PTHR46108">
    <property type="entry name" value="BLUE CHEESE"/>
    <property type="match status" value="1"/>
</dbReference>
<dbReference type="Pfam" id="PF14844">
    <property type="entry name" value="PH_BEACH"/>
    <property type="match status" value="1"/>
</dbReference>
<evidence type="ECO:0000259" key="4">
    <source>
        <dbReference type="PROSITE" id="PS50197"/>
    </source>
</evidence>
<dbReference type="InterPro" id="IPR023362">
    <property type="entry name" value="PH-BEACH_dom"/>
</dbReference>
<keyword evidence="7" id="KW-1185">Reference proteome</keyword>
<dbReference type="SUPFAM" id="SSF50978">
    <property type="entry name" value="WD40 repeat-like"/>
    <property type="match status" value="1"/>
</dbReference>
<evidence type="ECO:0000256" key="2">
    <source>
        <dbReference type="ARBA" id="ARBA00022737"/>
    </source>
</evidence>
<evidence type="ECO:0000313" key="6">
    <source>
        <dbReference type="EMBL" id="CAL1578045.1"/>
    </source>
</evidence>
<dbReference type="InterPro" id="IPR016024">
    <property type="entry name" value="ARM-type_fold"/>
</dbReference>
<dbReference type="PANTHER" id="PTHR46108:SF3">
    <property type="entry name" value="WD REPEAT- AND FYVE DOMAIN-CONTAINING PROTEIN 4"/>
    <property type="match status" value="1"/>
</dbReference>
<dbReference type="InterPro" id="IPR013320">
    <property type="entry name" value="ConA-like_dom_sf"/>
</dbReference>
<evidence type="ECO:0000313" key="7">
    <source>
        <dbReference type="Proteomes" id="UP001497482"/>
    </source>
</evidence>
<dbReference type="EMBL" id="OZ035835">
    <property type="protein sequence ID" value="CAL1578045.1"/>
    <property type="molecule type" value="Genomic_DNA"/>
</dbReference>
<dbReference type="Pfam" id="PF02138">
    <property type="entry name" value="Beach"/>
    <property type="match status" value="1"/>
</dbReference>
<dbReference type="InterPro" id="IPR036372">
    <property type="entry name" value="BEACH_dom_sf"/>
</dbReference>
<dbReference type="InterPro" id="IPR001680">
    <property type="entry name" value="WD40_rpt"/>
</dbReference>
<dbReference type="SMART" id="SM01026">
    <property type="entry name" value="Beach"/>
    <property type="match status" value="1"/>
</dbReference>
<dbReference type="Gene3D" id="1.25.10.10">
    <property type="entry name" value="Leucine-rich Repeat Variant"/>
    <property type="match status" value="1"/>
</dbReference>
<dbReference type="Gene3D" id="2.130.10.10">
    <property type="entry name" value="YVTN repeat-like/Quinoprotein amine dehydrogenase"/>
    <property type="match status" value="1"/>
</dbReference>
<dbReference type="PROSITE" id="PS00678">
    <property type="entry name" value="WD_REPEATS_1"/>
    <property type="match status" value="1"/>
</dbReference>
<feature type="domain" description="BEACH-type PH" evidence="5">
    <location>
        <begin position="2255"/>
        <end position="2378"/>
    </location>
</feature>
<dbReference type="PROSITE" id="PS50197">
    <property type="entry name" value="BEACH"/>
    <property type="match status" value="1"/>
</dbReference>
<dbReference type="InterPro" id="IPR011993">
    <property type="entry name" value="PH-like_dom_sf"/>
</dbReference>
<dbReference type="SUPFAM" id="SSF81837">
    <property type="entry name" value="BEACH domain"/>
    <property type="match status" value="1"/>
</dbReference>
<dbReference type="Pfam" id="PF00400">
    <property type="entry name" value="WD40"/>
    <property type="match status" value="2"/>
</dbReference>
<keyword evidence="2" id="KW-0677">Repeat</keyword>
<evidence type="ECO:0000259" key="5">
    <source>
        <dbReference type="PROSITE" id="PS51783"/>
    </source>
</evidence>